<organism evidence="2 3">
    <name type="scientific">Orchesella cincta</name>
    <name type="common">Springtail</name>
    <name type="synonym">Podura cincta</name>
    <dbReference type="NCBI Taxonomy" id="48709"/>
    <lineage>
        <taxon>Eukaryota</taxon>
        <taxon>Metazoa</taxon>
        <taxon>Ecdysozoa</taxon>
        <taxon>Arthropoda</taxon>
        <taxon>Hexapoda</taxon>
        <taxon>Collembola</taxon>
        <taxon>Entomobryomorpha</taxon>
        <taxon>Entomobryoidea</taxon>
        <taxon>Orchesellidae</taxon>
        <taxon>Orchesellinae</taxon>
        <taxon>Orchesella</taxon>
    </lineage>
</organism>
<keyword evidence="3" id="KW-1185">Reference proteome</keyword>
<accession>A0A1D2MAI5</accession>
<dbReference type="InterPro" id="IPR011333">
    <property type="entry name" value="SKP1/BTB/POZ_sf"/>
</dbReference>
<proteinExistence type="predicted"/>
<name>A0A1D2MAI5_ORCCI</name>
<evidence type="ECO:0000313" key="3">
    <source>
        <dbReference type="Proteomes" id="UP000094527"/>
    </source>
</evidence>
<dbReference type="STRING" id="48709.A0A1D2MAI5"/>
<dbReference type="InterPro" id="IPR000210">
    <property type="entry name" value="BTB/POZ_dom"/>
</dbReference>
<comment type="caution">
    <text evidence="2">The sequence shown here is derived from an EMBL/GenBank/DDBJ whole genome shotgun (WGS) entry which is preliminary data.</text>
</comment>
<dbReference type="PROSITE" id="PS50097">
    <property type="entry name" value="BTB"/>
    <property type="match status" value="1"/>
</dbReference>
<dbReference type="PANTHER" id="PTHR24413">
    <property type="entry name" value="SPECKLE-TYPE POZ PROTEIN"/>
    <property type="match status" value="1"/>
</dbReference>
<dbReference type="OrthoDB" id="684045at2759"/>
<dbReference type="SMART" id="SM00225">
    <property type="entry name" value="BTB"/>
    <property type="match status" value="1"/>
</dbReference>
<reference evidence="2 3" key="1">
    <citation type="journal article" date="2016" name="Genome Biol. Evol.">
        <title>Gene Family Evolution Reflects Adaptation to Soil Environmental Stressors in the Genome of the Collembolan Orchesella cincta.</title>
        <authorList>
            <person name="Faddeeva-Vakhrusheva A."/>
            <person name="Derks M.F."/>
            <person name="Anvar S.Y."/>
            <person name="Agamennone V."/>
            <person name="Suring W."/>
            <person name="Smit S."/>
            <person name="van Straalen N.M."/>
            <person name="Roelofs D."/>
        </authorList>
    </citation>
    <scope>NUCLEOTIDE SEQUENCE [LARGE SCALE GENOMIC DNA]</scope>
    <source>
        <tissue evidence="2">Mixed pool</tissue>
    </source>
</reference>
<dbReference type="CDD" id="cd18186">
    <property type="entry name" value="BTB_POZ_ZBTB_KLHL-like"/>
    <property type="match status" value="1"/>
</dbReference>
<gene>
    <name evidence="2" type="ORF">Ocin01_16676</name>
</gene>
<feature type="domain" description="BTB" evidence="1">
    <location>
        <begin position="42"/>
        <end position="105"/>
    </location>
</feature>
<dbReference type="AlphaFoldDB" id="A0A1D2MAI5"/>
<dbReference type="Proteomes" id="UP000094527">
    <property type="component" value="Unassembled WGS sequence"/>
</dbReference>
<protein>
    <submittedName>
        <fullName evidence="2">Protein roadkill</fullName>
    </submittedName>
</protein>
<dbReference type="SUPFAM" id="SSF54695">
    <property type="entry name" value="POZ domain"/>
    <property type="match status" value="1"/>
</dbReference>
<sequence length="184" mass="20377">MKHKVGPGGMTHYIPSAELRNAAFRDSFARDFGKLFKNSIGADVTISTGKTKFQAHTLILKARSSVFAAMFNTNMIENETKSLVISDFDDVVVKGMLEYLYTGKLIEDCGYALADSLNKDNAPMIWSLANALNVPFLILRTQDFAYLNKVDLTAFQATHSSSFIKMKVPSARGDLADLFRPIIP</sequence>
<dbReference type="Pfam" id="PF00651">
    <property type="entry name" value="BTB"/>
    <property type="match status" value="1"/>
</dbReference>
<evidence type="ECO:0000313" key="2">
    <source>
        <dbReference type="EMBL" id="ODM90005.1"/>
    </source>
</evidence>
<dbReference type="Gene3D" id="3.30.710.10">
    <property type="entry name" value="Potassium Channel Kv1.1, Chain A"/>
    <property type="match status" value="1"/>
</dbReference>
<evidence type="ECO:0000259" key="1">
    <source>
        <dbReference type="PROSITE" id="PS50097"/>
    </source>
</evidence>
<dbReference type="EMBL" id="LJIJ01002239">
    <property type="protein sequence ID" value="ODM90005.1"/>
    <property type="molecule type" value="Genomic_DNA"/>
</dbReference>